<accession>A0AA39KFE4</accession>
<dbReference type="RefSeq" id="XP_060331126.1">
    <property type="nucleotide sequence ID" value="XM_060469589.1"/>
</dbReference>
<dbReference type="Proteomes" id="UP001175211">
    <property type="component" value="Unassembled WGS sequence"/>
</dbReference>
<sequence length="224" mass="25120">MPEDLQRSDGPAMADWETSSDEKNTENRIGLEMGFRASEYGHERDPLANTSCPLTFIVPNRSTSSTNLCTLTVYSNARLWREPLQSRWSGDGTGNGVDLFAGHAILMRTELGVTKCSLGREERSIIPQNLFPSVKAFVWNEPGASYLYQSNNDGMAWADSEETAATFAEDCVRNRNVIEAPKAPDNYDQKWPAPVMLILGSLRHRRGVHHPLLRRTYWDCGVAK</sequence>
<keyword evidence="3" id="KW-1185">Reference proteome</keyword>
<evidence type="ECO:0000313" key="2">
    <source>
        <dbReference type="EMBL" id="KAK0458876.1"/>
    </source>
</evidence>
<proteinExistence type="predicted"/>
<evidence type="ECO:0000313" key="3">
    <source>
        <dbReference type="Proteomes" id="UP001175211"/>
    </source>
</evidence>
<dbReference type="GeneID" id="85353137"/>
<evidence type="ECO:0000256" key="1">
    <source>
        <dbReference type="SAM" id="MobiDB-lite"/>
    </source>
</evidence>
<reference evidence="2" key="1">
    <citation type="submission" date="2023-06" db="EMBL/GenBank/DDBJ databases">
        <authorList>
            <consortium name="Lawrence Berkeley National Laboratory"/>
            <person name="Ahrendt S."/>
            <person name="Sahu N."/>
            <person name="Indic B."/>
            <person name="Wong-Bajracharya J."/>
            <person name="Merenyi Z."/>
            <person name="Ke H.-M."/>
            <person name="Monk M."/>
            <person name="Kocsube S."/>
            <person name="Drula E."/>
            <person name="Lipzen A."/>
            <person name="Balint B."/>
            <person name="Henrissat B."/>
            <person name="Andreopoulos B."/>
            <person name="Martin F.M."/>
            <person name="Harder C.B."/>
            <person name="Rigling D."/>
            <person name="Ford K.L."/>
            <person name="Foster G.D."/>
            <person name="Pangilinan J."/>
            <person name="Papanicolaou A."/>
            <person name="Barry K."/>
            <person name="LaButti K."/>
            <person name="Viragh M."/>
            <person name="Koriabine M."/>
            <person name="Yan M."/>
            <person name="Riley R."/>
            <person name="Champramary S."/>
            <person name="Plett K.L."/>
            <person name="Tsai I.J."/>
            <person name="Slot J."/>
            <person name="Sipos G."/>
            <person name="Plett J."/>
            <person name="Nagy L.G."/>
            <person name="Grigoriev I.V."/>
        </authorList>
    </citation>
    <scope>NUCLEOTIDE SEQUENCE</scope>
    <source>
        <strain evidence="2">CCBAS 213</strain>
    </source>
</reference>
<dbReference type="EMBL" id="JAUEPS010000016">
    <property type="protein sequence ID" value="KAK0458876.1"/>
    <property type="molecule type" value="Genomic_DNA"/>
</dbReference>
<protein>
    <submittedName>
        <fullName evidence="2">Uncharacterized protein</fullName>
    </submittedName>
</protein>
<organism evidence="2 3">
    <name type="scientific">Armillaria tabescens</name>
    <name type="common">Ringless honey mushroom</name>
    <name type="synonym">Agaricus tabescens</name>
    <dbReference type="NCBI Taxonomy" id="1929756"/>
    <lineage>
        <taxon>Eukaryota</taxon>
        <taxon>Fungi</taxon>
        <taxon>Dikarya</taxon>
        <taxon>Basidiomycota</taxon>
        <taxon>Agaricomycotina</taxon>
        <taxon>Agaricomycetes</taxon>
        <taxon>Agaricomycetidae</taxon>
        <taxon>Agaricales</taxon>
        <taxon>Marasmiineae</taxon>
        <taxon>Physalacriaceae</taxon>
        <taxon>Desarmillaria</taxon>
    </lineage>
</organism>
<comment type="caution">
    <text evidence="2">The sequence shown here is derived from an EMBL/GenBank/DDBJ whole genome shotgun (WGS) entry which is preliminary data.</text>
</comment>
<dbReference type="AlphaFoldDB" id="A0AA39KFE4"/>
<name>A0AA39KFE4_ARMTA</name>
<gene>
    <name evidence="2" type="ORF">EV420DRAFT_1479540</name>
</gene>
<feature type="region of interest" description="Disordered" evidence="1">
    <location>
        <begin position="1"/>
        <end position="27"/>
    </location>
</feature>